<keyword evidence="2" id="KW-0540">Nuclease</keyword>
<dbReference type="InterPro" id="IPR044925">
    <property type="entry name" value="His-Me_finger_sf"/>
</dbReference>
<dbReference type="SUPFAM" id="SSF54060">
    <property type="entry name" value="His-Me finger endonucleases"/>
    <property type="match status" value="1"/>
</dbReference>
<protein>
    <submittedName>
        <fullName evidence="2">Recombination endonuclease VII</fullName>
    </submittedName>
</protein>
<dbReference type="OrthoDB" id="3405006at2"/>
<dbReference type="InterPro" id="IPR004211">
    <property type="entry name" value="Endonuclease_7"/>
</dbReference>
<dbReference type="Pfam" id="PF02945">
    <property type="entry name" value="Endonuclease_7"/>
    <property type="match status" value="1"/>
</dbReference>
<accession>A0A1H6A9H4</accession>
<dbReference type="RefSeq" id="WP_103938521.1">
    <property type="nucleotide sequence ID" value="NZ_FNVO01000005.1"/>
</dbReference>
<feature type="region of interest" description="Disordered" evidence="1">
    <location>
        <begin position="30"/>
        <end position="49"/>
    </location>
</feature>
<proteinExistence type="predicted"/>
<reference evidence="3" key="1">
    <citation type="submission" date="2016-10" db="EMBL/GenBank/DDBJ databases">
        <authorList>
            <person name="Varghese N."/>
            <person name="Submissions S."/>
        </authorList>
    </citation>
    <scope>NUCLEOTIDE SEQUENCE [LARGE SCALE GENOMIC DNA]</scope>
    <source>
        <strain evidence="3">DSM 43163</strain>
    </source>
</reference>
<dbReference type="AlphaFoldDB" id="A0A1H6A9H4"/>
<evidence type="ECO:0000313" key="3">
    <source>
        <dbReference type="Proteomes" id="UP000236723"/>
    </source>
</evidence>
<keyword evidence="2" id="KW-0378">Hydrolase</keyword>
<keyword evidence="3" id="KW-1185">Reference proteome</keyword>
<organism evidence="2 3">
    <name type="scientific">Thermomonospora echinospora</name>
    <dbReference type="NCBI Taxonomy" id="1992"/>
    <lineage>
        <taxon>Bacteria</taxon>
        <taxon>Bacillati</taxon>
        <taxon>Actinomycetota</taxon>
        <taxon>Actinomycetes</taxon>
        <taxon>Streptosporangiales</taxon>
        <taxon>Thermomonosporaceae</taxon>
        <taxon>Thermomonospora</taxon>
    </lineage>
</organism>
<dbReference type="InterPro" id="IPR038563">
    <property type="entry name" value="Endonuclease_7_sf"/>
</dbReference>
<dbReference type="Proteomes" id="UP000236723">
    <property type="component" value="Unassembled WGS sequence"/>
</dbReference>
<evidence type="ECO:0000313" key="2">
    <source>
        <dbReference type="EMBL" id="SEG44707.1"/>
    </source>
</evidence>
<keyword evidence="2" id="KW-0255">Endonuclease</keyword>
<gene>
    <name evidence="2" type="ORF">SAMN04489712_105266</name>
</gene>
<evidence type="ECO:0000256" key="1">
    <source>
        <dbReference type="SAM" id="MobiDB-lite"/>
    </source>
</evidence>
<dbReference type="Gene3D" id="3.40.1800.10">
    <property type="entry name" value="His-Me finger endonucleases"/>
    <property type="match status" value="1"/>
</dbReference>
<sequence length="92" mass="10226">MPSEGSTTARGYGYNHQQLRKALLAKLKARPGQPCPHCGHPMHPDQALDLDHTDDRTAYRGLAHRSCNTAAGARKLARRRRKAKAAKLTGRW</sequence>
<dbReference type="GO" id="GO:0004519">
    <property type="term" value="F:endonuclease activity"/>
    <property type="evidence" value="ECO:0007669"/>
    <property type="project" value="UniProtKB-KW"/>
</dbReference>
<dbReference type="EMBL" id="FNVO01000005">
    <property type="protein sequence ID" value="SEG44707.1"/>
    <property type="molecule type" value="Genomic_DNA"/>
</dbReference>
<name>A0A1H6A9H4_9ACTN</name>